<dbReference type="Pfam" id="PF13432">
    <property type="entry name" value="TPR_16"/>
    <property type="match status" value="2"/>
</dbReference>
<dbReference type="InterPro" id="IPR011990">
    <property type="entry name" value="TPR-like_helical_dom_sf"/>
</dbReference>
<evidence type="ECO:0000256" key="2">
    <source>
        <dbReference type="SAM" id="MobiDB-lite"/>
    </source>
</evidence>
<dbReference type="PANTHER" id="PTHR12558:SF13">
    <property type="entry name" value="CELL DIVISION CYCLE PROTEIN 27 HOMOLOG"/>
    <property type="match status" value="1"/>
</dbReference>
<dbReference type="EMBL" id="SBLB01000004">
    <property type="protein sequence ID" value="RYC69133.1"/>
    <property type="molecule type" value="Genomic_DNA"/>
</dbReference>
<sequence>MNPLINVYRNRSVRGWAIGLGLLMSIGLLPASAQRKRAETKADTSLAKASSTTTVRMEEETLFADGMRFLMTDEPSKAVTQFGKVLQKNPGNAAAQYATASALMKMGKTAEAIPFATKAHSLDAGNKFYALVLAELYVKQKRYSEAEELYEVLVKKGAENAEYGVELAAIYLFDDKPDKALEAYERVERELGMNEEITRQKQRIYLKQNKIDKAVEEAEKLVQSEPGDPEYLLEGAELLIANDRSDQAITWIDRALKLNADLPQAHVLLADIYRKKGDMNRVTQELNQVFANPNLEAGLKARILSSYVGLTGENTPAQQDALKMAQDLAKSNPKDPKSQIMVADLLMQQGKKAEARDAYARAARLDGSVYEVWGSLLQLDGELNQVDSLLVHSEQALEVFPTQGLFWYSNGSANLYKRRYQQAVDALEESQKLLAATTNNELKRGIQAQLGDAYNGLGDHARSDEAYEAVLKVDPLNDHVLNNYSYFLSLRKANLPRALQLAQKLVERHPTNATYLDTYAWVLYVSKDYAKARQYLEKALADPAGVSGTIIEHYGDVLYQLGERTQAAEQWKRAKAKGGTGPELDKKITTGTL</sequence>
<dbReference type="AlphaFoldDB" id="A0A4Q2UI89"/>
<comment type="caution">
    <text evidence="3">The sequence shown here is derived from an EMBL/GenBank/DDBJ whole genome shotgun (WGS) entry which is preliminary data.</text>
</comment>
<dbReference type="Pfam" id="PF14559">
    <property type="entry name" value="TPR_19"/>
    <property type="match status" value="2"/>
</dbReference>
<keyword evidence="4" id="KW-1185">Reference proteome</keyword>
<reference evidence="3 4" key="1">
    <citation type="submission" date="2019-01" db="EMBL/GenBank/DDBJ databases">
        <title>Spirosoma flava sp. nov., a propanil-degrading bacterium isolated from herbicide-contaminated soil.</title>
        <authorList>
            <person name="Zhang L."/>
            <person name="Jiang J.-D."/>
        </authorList>
    </citation>
    <scope>NUCLEOTIDE SEQUENCE [LARGE SCALE GENOMIC DNA]</scope>
    <source>
        <strain evidence="3 4">TY50</strain>
    </source>
</reference>
<keyword evidence="1" id="KW-0802">TPR repeat</keyword>
<proteinExistence type="predicted"/>
<dbReference type="SMART" id="SM00028">
    <property type="entry name" value="TPR"/>
    <property type="match status" value="7"/>
</dbReference>
<dbReference type="RefSeq" id="WP_129602811.1">
    <property type="nucleotide sequence ID" value="NZ_SBLB01000004.1"/>
</dbReference>
<organism evidence="3 4">
    <name type="scientific">Spirosoma sordidisoli</name>
    <dbReference type="NCBI Taxonomy" id="2502893"/>
    <lineage>
        <taxon>Bacteria</taxon>
        <taxon>Pseudomonadati</taxon>
        <taxon>Bacteroidota</taxon>
        <taxon>Cytophagia</taxon>
        <taxon>Cytophagales</taxon>
        <taxon>Cytophagaceae</taxon>
        <taxon>Spirosoma</taxon>
    </lineage>
</organism>
<dbReference type="InterPro" id="IPR019734">
    <property type="entry name" value="TPR_rpt"/>
</dbReference>
<evidence type="ECO:0000313" key="4">
    <source>
        <dbReference type="Proteomes" id="UP000290407"/>
    </source>
</evidence>
<dbReference type="PROSITE" id="PS50005">
    <property type="entry name" value="TPR"/>
    <property type="match status" value="1"/>
</dbReference>
<accession>A0A4Q2UI89</accession>
<dbReference type="Pfam" id="PF13181">
    <property type="entry name" value="TPR_8"/>
    <property type="match status" value="1"/>
</dbReference>
<feature type="repeat" description="TPR" evidence="1">
    <location>
        <begin position="444"/>
        <end position="477"/>
    </location>
</feature>
<feature type="compositionally biased region" description="Basic and acidic residues" evidence="2">
    <location>
        <begin position="583"/>
        <end position="593"/>
    </location>
</feature>
<dbReference type="Gene3D" id="1.25.40.10">
    <property type="entry name" value="Tetratricopeptide repeat domain"/>
    <property type="match status" value="4"/>
</dbReference>
<dbReference type="PANTHER" id="PTHR12558">
    <property type="entry name" value="CELL DIVISION CYCLE 16,23,27"/>
    <property type="match status" value="1"/>
</dbReference>
<evidence type="ECO:0000256" key="1">
    <source>
        <dbReference type="PROSITE-ProRule" id="PRU00339"/>
    </source>
</evidence>
<feature type="region of interest" description="Disordered" evidence="2">
    <location>
        <begin position="573"/>
        <end position="593"/>
    </location>
</feature>
<dbReference type="SUPFAM" id="SSF48452">
    <property type="entry name" value="TPR-like"/>
    <property type="match status" value="3"/>
</dbReference>
<name>A0A4Q2UI89_9BACT</name>
<dbReference type="Proteomes" id="UP000290407">
    <property type="component" value="Unassembled WGS sequence"/>
</dbReference>
<gene>
    <name evidence="3" type="ORF">EQG79_17190</name>
</gene>
<evidence type="ECO:0000313" key="3">
    <source>
        <dbReference type="EMBL" id="RYC69133.1"/>
    </source>
</evidence>
<protein>
    <submittedName>
        <fullName evidence="3">Tetratricopeptide repeat protein</fullName>
    </submittedName>
</protein>